<dbReference type="Pfam" id="PF01462">
    <property type="entry name" value="LRRNT"/>
    <property type="match status" value="1"/>
</dbReference>
<dbReference type="PANTHER" id="PTHR47114:SF2">
    <property type="entry name" value="OLIGODENDROCYTE-MYELIN GLYCOPROTEIN"/>
    <property type="match status" value="1"/>
</dbReference>
<dbReference type="AlphaFoldDB" id="A0A8C4S1S7"/>
<feature type="domain" description="LRRNT" evidence="5">
    <location>
        <begin position="29"/>
        <end position="50"/>
    </location>
</feature>
<accession>A0A8C4S1S7</accession>
<feature type="chain" id="PRO_5034832198" evidence="4">
    <location>
        <begin position="28"/>
        <end position="357"/>
    </location>
</feature>
<feature type="signal peptide" evidence="4">
    <location>
        <begin position="1"/>
        <end position="27"/>
    </location>
</feature>
<reference evidence="6" key="2">
    <citation type="submission" date="2025-08" db="UniProtKB">
        <authorList>
            <consortium name="Ensembl"/>
        </authorList>
    </citation>
    <scope>IDENTIFICATION</scope>
</reference>
<proteinExistence type="predicted"/>
<dbReference type="PANTHER" id="PTHR47114">
    <property type="match status" value="1"/>
</dbReference>
<reference evidence="6" key="1">
    <citation type="submission" date="2021-06" db="EMBL/GenBank/DDBJ databases">
        <authorList>
            <consortium name="Wellcome Sanger Institute Data Sharing"/>
        </authorList>
    </citation>
    <scope>NUCLEOTIDE SEQUENCE [LARGE SCALE GENOMIC DNA]</scope>
</reference>
<dbReference type="Pfam" id="PF13855">
    <property type="entry name" value="LRR_8"/>
    <property type="match status" value="1"/>
</dbReference>
<dbReference type="PROSITE" id="PS51450">
    <property type="entry name" value="LRR"/>
    <property type="match status" value="1"/>
</dbReference>
<keyword evidence="1" id="KW-0433">Leucine-rich repeat</keyword>
<dbReference type="InterPro" id="IPR000372">
    <property type="entry name" value="LRRNT"/>
</dbReference>
<sequence>AMQKAMWTPSTELQCLLIVLYAAKALTVCPPICVCTRSHRVVDCSGRKPDPESFSQYYFPRNLPKALWEIDASGNTIRLLEKTDTAYHWNLKLLDLSGNAIERICVYKHTLTNLRSLNLSGNKFWTVPTNMPYNLETVDLSNNLLVQILPGSLDRLPHLAFLYLHNNRFATIEGKAFSKLASLKLITLNDNPWVCDREKDIDYLLFWVRQTSARVIGCPCFTSHICGQGQTTSMVQNKSSKTTFLSSTNRAWRSPLLPTATSNYLLKSATAAVLVATPSNISTVQPPLIGKRSTLTYTSTILPNITSKNWHTSTTPNSTPSAEQKTLLPNRATYSDITIFSTALFNFTLVMLTKSFL</sequence>
<dbReference type="Ensembl" id="ENSECRT00000010187.1">
    <property type="protein sequence ID" value="ENSECRP00000010021.1"/>
    <property type="gene ID" value="ENSECRG00000006693.1"/>
</dbReference>
<keyword evidence="2 4" id="KW-0732">Signal</keyword>
<keyword evidence="7" id="KW-1185">Reference proteome</keyword>
<evidence type="ECO:0000256" key="1">
    <source>
        <dbReference type="ARBA" id="ARBA00022614"/>
    </source>
</evidence>
<evidence type="ECO:0000256" key="4">
    <source>
        <dbReference type="SAM" id="SignalP"/>
    </source>
</evidence>
<dbReference type="InterPro" id="IPR051071">
    <property type="entry name" value="LRR-bact_E3_ubiq_ligases"/>
</dbReference>
<dbReference type="Proteomes" id="UP000694620">
    <property type="component" value="Chromosome 8"/>
</dbReference>
<evidence type="ECO:0000256" key="2">
    <source>
        <dbReference type="ARBA" id="ARBA00022729"/>
    </source>
</evidence>
<dbReference type="FunFam" id="3.80.10.10:FF:000445">
    <property type="entry name" value="Oligodendrocyte myelin glycoprotein b"/>
    <property type="match status" value="1"/>
</dbReference>
<dbReference type="GeneTree" id="ENSGT00940000160802"/>
<reference evidence="6" key="3">
    <citation type="submission" date="2025-09" db="UniProtKB">
        <authorList>
            <consortium name="Ensembl"/>
        </authorList>
    </citation>
    <scope>IDENTIFICATION</scope>
</reference>
<name>A0A8C4S1S7_ERPCA</name>
<evidence type="ECO:0000259" key="5">
    <source>
        <dbReference type="Pfam" id="PF01462"/>
    </source>
</evidence>
<keyword evidence="3" id="KW-0677">Repeat</keyword>
<dbReference type="InterPro" id="IPR001611">
    <property type="entry name" value="Leu-rich_rpt"/>
</dbReference>
<evidence type="ECO:0000256" key="3">
    <source>
        <dbReference type="ARBA" id="ARBA00022737"/>
    </source>
</evidence>
<organism evidence="6 7">
    <name type="scientific">Erpetoichthys calabaricus</name>
    <name type="common">Rope fish</name>
    <name type="synonym">Calamoichthys calabaricus</name>
    <dbReference type="NCBI Taxonomy" id="27687"/>
    <lineage>
        <taxon>Eukaryota</taxon>
        <taxon>Metazoa</taxon>
        <taxon>Chordata</taxon>
        <taxon>Craniata</taxon>
        <taxon>Vertebrata</taxon>
        <taxon>Euteleostomi</taxon>
        <taxon>Actinopterygii</taxon>
        <taxon>Polypteriformes</taxon>
        <taxon>Polypteridae</taxon>
        <taxon>Erpetoichthys</taxon>
    </lineage>
</organism>
<evidence type="ECO:0000313" key="6">
    <source>
        <dbReference type="Ensembl" id="ENSECRP00000010021.1"/>
    </source>
</evidence>
<dbReference type="InterPro" id="IPR003591">
    <property type="entry name" value="Leu-rich_rpt_typical-subtyp"/>
</dbReference>
<evidence type="ECO:0000313" key="7">
    <source>
        <dbReference type="Proteomes" id="UP000694620"/>
    </source>
</evidence>
<dbReference type="InterPro" id="IPR032675">
    <property type="entry name" value="LRR_dom_sf"/>
</dbReference>
<dbReference type="GO" id="GO:0031102">
    <property type="term" value="P:neuron projection regeneration"/>
    <property type="evidence" value="ECO:0007669"/>
    <property type="project" value="TreeGrafter"/>
</dbReference>
<dbReference type="SMART" id="SM00369">
    <property type="entry name" value="LRR_TYP"/>
    <property type="match status" value="3"/>
</dbReference>
<gene>
    <name evidence="6" type="primary">OMG</name>
</gene>
<dbReference type="Gene3D" id="3.80.10.10">
    <property type="entry name" value="Ribonuclease Inhibitor"/>
    <property type="match status" value="1"/>
</dbReference>
<dbReference type="Pfam" id="PF00560">
    <property type="entry name" value="LRR_1"/>
    <property type="match status" value="1"/>
</dbReference>
<protein>
    <submittedName>
        <fullName evidence="6">Oligodendrocyte myelin glycoprotein</fullName>
    </submittedName>
</protein>
<dbReference type="SUPFAM" id="SSF52058">
    <property type="entry name" value="L domain-like"/>
    <property type="match status" value="1"/>
</dbReference>